<evidence type="ECO:0000313" key="2">
    <source>
        <dbReference type="EMBL" id="RKI02920.1"/>
    </source>
</evidence>
<keyword evidence="3" id="KW-1185">Reference proteome</keyword>
<gene>
    <name evidence="2" type="ORF">D7Y13_23445</name>
</gene>
<protein>
    <recommendedName>
        <fullName evidence="4">ImpA N-terminal domain-containing protein</fullName>
    </recommendedName>
</protein>
<evidence type="ECO:0008006" key="4">
    <source>
        <dbReference type="Google" id="ProtNLM"/>
    </source>
</evidence>
<accession>A0ABX9QDK8</accession>
<evidence type="ECO:0000256" key="1">
    <source>
        <dbReference type="SAM" id="MobiDB-lite"/>
    </source>
</evidence>
<sequence>MYHEAERQTMRDLSLCLRPVEGGTLERLEAHDQRFLTVADLVQRESYAQAADAIEALDGEGVYEVRLSAYYLFAALREEGLARLPDVLETLAGLTRAAAEAAGQGEGRDKAKPVVLLNKALTWLFQTLLSALRYHHGKKDAGWEAWTKGFTDGKRRDALRGIQTLQALLEGPAFRNGSQGLAGLGQWLRETQERPAAAAPPAEPAKPAAPTKTKGAKAAAAPASPFPRATGPLQLRGSVHLLELCDKLKAFEVLVERGDFQKAAMVSDDVLRTLEDFDPRRYLPELFSMFGALLNRHVGDIQEHWERKDTLEWRTLSQFYQVDLGAFVGPGE</sequence>
<dbReference type="NCBIfam" id="NF041244">
    <property type="entry name" value="IglI_fam"/>
    <property type="match status" value="1"/>
</dbReference>
<proteinExistence type="predicted"/>
<organism evidence="2 3">
    <name type="scientific">Corallococcus praedator</name>
    <dbReference type="NCBI Taxonomy" id="2316724"/>
    <lineage>
        <taxon>Bacteria</taxon>
        <taxon>Pseudomonadati</taxon>
        <taxon>Myxococcota</taxon>
        <taxon>Myxococcia</taxon>
        <taxon>Myxococcales</taxon>
        <taxon>Cystobacterineae</taxon>
        <taxon>Myxococcaceae</taxon>
        <taxon>Corallococcus</taxon>
    </lineage>
</organism>
<feature type="compositionally biased region" description="Low complexity" evidence="1">
    <location>
        <begin position="195"/>
        <end position="226"/>
    </location>
</feature>
<name>A0ABX9QDK8_9BACT</name>
<feature type="region of interest" description="Disordered" evidence="1">
    <location>
        <begin position="193"/>
        <end position="226"/>
    </location>
</feature>
<evidence type="ECO:0000313" key="3">
    <source>
        <dbReference type="Proteomes" id="UP000278907"/>
    </source>
</evidence>
<dbReference type="EMBL" id="RAWI01000193">
    <property type="protein sequence ID" value="RKI02920.1"/>
    <property type="molecule type" value="Genomic_DNA"/>
</dbReference>
<dbReference type="Proteomes" id="UP000278907">
    <property type="component" value="Unassembled WGS sequence"/>
</dbReference>
<reference evidence="2 3" key="1">
    <citation type="submission" date="2018-09" db="EMBL/GenBank/DDBJ databases">
        <authorList>
            <person name="Livingstone P.G."/>
            <person name="Whitworth D.E."/>
        </authorList>
    </citation>
    <scope>NUCLEOTIDE SEQUENCE [LARGE SCALE GENOMIC DNA]</scope>
    <source>
        <strain evidence="2 3">CA031B</strain>
    </source>
</reference>
<comment type="caution">
    <text evidence="2">The sequence shown here is derived from an EMBL/GenBank/DDBJ whole genome shotgun (WGS) entry which is preliminary data.</text>
</comment>